<evidence type="ECO:0000256" key="2">
    <source>
        <dbReference type="ARBA" id="ARBA00022475"/>
    </source>
</evidence>
<evidence type="ECO:0000256" key="4">
    <source>
        <dbReference type="ARBA" id="ARBA00022989"/>
    </source>
</evidence>
<dbReference type="Proteomes" id="UP001556653">
    <property type="component" value="Unassembled WGS sequence"/>
</dbReference>
<comment type="function">
    <text evidence="6">Involved in copper resistance.</text>
</comment>
<dbReference type="EMBL" id="JBAKFJ010000001">
    <property type="protein sequence ID" value="MEX0385995.1"/>
    <property type="molecule type" value="Genomic_DNA"/>
</dbReference>
<comment type="caution">
    <text evidence="8">The sequence shown here is derived from an EMBL/GenBank/DDBJ whole genome shotgun (WGS) entry which is preliminary data.</text>
</comment>
<keyword evidence="6" id="KW-0997">Cell inner membrane</keyword>
<feature type="transmembrane region" description="Helical" evidence="6">
    <location>
        <begin position="185"/>
        <end position="212"/>
    </location>
</feature>
<comment type="similarity">
    <text evidence="6">Belongs to the CopD family.</text>
</comment>
<dbReference type="InterPro" id="IPR008457">
    <property type="entry name" value="Cu-R_CopD_dom"/>
</dbReference>
<keyword evidence="9" id="KW-1185">Reference proteome</keyword>
<feature type="transmembrane region" description="Helical" evidence="6">
    <location>
        <begin position="218"/>
        <end position="238"/>
    </location>
</feature>
<name>A0ABV3S9H7_9GAMM</name>
<feature type="transmembrane region" description="Helical" evidence="6">
    <location>
        <begin position="259"/>
        <end position="280"/>
    </location>
</feature>
<feature type="transmembrane region" description="Helical" evidence="6">
    <location>
        <begin position="115"/>
        <end position="135"/>
    </location>
</feature>
<keyword evidence="4 6" id="KW-1133">Transmembrane helix</keyword>
<evidence type="ECO:0000259" key="7">
    <source>
        <dbReference type="Pfam" id="PF05425"/>
    </source>
</evidence>
<feature type="transmembrane region" description="Helical" evidence="6">
    <location>
        <begin position="43"/>
        <end position="69"/>
    </location>
</feature>
<dbReference type="PANTHER" id="PTHR34820">
    <property type="entry name" value="INNER MEMBRANE PROTEIN YEBZ"/>
    <property type="match status" value="1"/>
</dbReference>
<evidence type="ECO:0000256" key="5">
    <source>
        <dbReference type="ARBA" id="ARBA00023136"/>
    </source>
</evidence>
<dbReference type="RefSeq" id="WP_367966477.1">
    <property type="nucleotide sequence ID" value="NZ_JBAKFI010000004.1"/>
</dbReference>
<keyword evidence="3 6" id="KW-0812">Transmembrane</keyword>
<evidence type="ECO:0000313" key="9">
    <source>
        <dbReference type="Proteomes" id="UP001556653"/>
    </source>
</evidence>
<evidence type="ECO:0000313" key="8">
    <source>
        <dbReference type="EMBL" id="MEX0385995.1"/>
    </source>
</evidence>
<accession>A0ABV3S9H7</accession>
<evidence type="ECO:0000256" key="3">
    <source>
        <dbReference type="ARBA" id="ARBA00022692"/>
    </source>
</evidence>
<gene>
    <name evidence="8" type="ORF">V6X64_03165</name>
</gene>
<feature type="transmembrane region" description="Helical" evidence="6">
    <location>
        <begin position="141"/>
        <end position="164"/>
    </location>
</feature>
<comment type="subcellular location">
    <subcellularLocation>
        <location evidence="6">Cell inner membrane</location>
        <topology evidence="6">Multi-pass membrane protein</topology>
    </subcellularLocation>
    <subcellularLocation>
        <location evidence="1">Cell membrane</location>
        <topology evidence="1">Multi-pass membrane protein</topology>
    </subcellularLocation>
</comment>
<organism evidence="8 9">
    <name type="scientific">Spiribacter onubensis</name>
    <dbReference type="NCBI Taxonomy" id="3122420"/>
    <lineage>
        <taxon>Bacteria</taxon>
        <taxon>Pseudomonadati</taxon>
        <taxon>Pseudomonadota</taxon>
        <taxon>Gammaproteobacteria</taxon>
        <taxon>Chromatiales</taxon>
        <taxon>Ectothiorhodospiraceae</taxon>
        <taxon>Spiribacter</taxon>
    </lineage>
</organism>
<evidence type="ECO:0000256" key="6">
    <source>
        <dbReference type="RuleBase" id="RU369037"/>
    </source>
</evidence>
<dbReference type="Pfam" id="PF05425">
    <property type="entry name" value="CopD"/>
    <property type="match status" value="1"/>
</dbReference>
<protein>
    <recommendedName>
        <fullName evidence="6">Copper resistance protein D</fullName>
    </recommendedName>
</protein>
<feature type="transmembrane region" description="Helical" evidence="6">
    <location>
        <begin position="12"/>
        <end position="31"/>
    </location>
</feature>
<dbReference type="PANTHER" id="PTHR34820:SF4">
    <property type="entry name" value="INNER MEMBRANE PROTEIN YEBZ"/>
    <property type="match status" value="1"/>
</dbReference>
<feature type="domain" description="Copper resistance protein D" evidence="7">
    <location>
        <begin position="176"/>
        <end position="275"/>
    </location>
</feature>
<reference evidence="8 9" key="1">
    <citation type="submission" date="2024-02" db="EMBL/GenBank/DDBJ databases">
        <title>New especies of Spiribacter isolated from saline water.</title>
        <authorList>
            <person name="Leon M.J."/>
            <person name="De La Haba R."/>
            <person name="Sanchez-Porro C."/>
            <person name="Ventosa A."/>
        </authorList>
    </citation>
    <scope>NUCLEOTIDE SEQUENCE [LARGE SCALE GENOMIC DNA]</scope>
    <source>
        <strain evidence="9">ag22IC4-227</strain>
    </source>
</reference>
<evidence type="ECO:0000256" key="1">
    <source>
        <dbReference type="ARBA" id="ARBA00004651"/>
    </source>
</evidence>
<sequence length="286" mass="29803">MLDGLAVLVRAAFYAGALLAAGSVLCLWLLSTLPTQVRQRLRVVTPIAGLVALIAAGSGVALEAVFLAGNDWTAALDGELIGFILDGPKGLSLAVLLAGLMLSSLIWLRRLAADWLALAGVFAIAVSFGLTGHTWTAPGLLLNALVTLHMLLLSFWLGVFIPLYRMSHGDLVRAGAVAHQFGRQAVWAVAGLAVAGLITLHQLTGGLVAALATLYGQIFAVKLSLFVLVMGFAAYNRLRLTPALMRGESAAADHLRGSLMLESVLLLGILFVTATVTTVTGPGASM</sequence>
<keyword evidence="2 6" id="KW-1003">Cell membrane</keyword>
<dbReference type="InterPro" id="IPR032694">
    <property type="entry name" value="CopC/D"/>
</dbReference>
<feature type="transmembrane region" description="Helical" evidence="6">
    <location>
        <begin position="89"/>
        <end position="108"/>
    </location>
</feature>
<keyword evidence="6" id="KW-0186">Copper</keyword>
<keyword evidence="5 6" id="KW-0472">Membrane</keyword>
<proteinExistence type="inferred from homology"/>